<comment type="caution">
    <text evidence="2">The sequence shown here is derived from an EMBL/GenBank/DDBJ whole genome shotgun (WGS) entry which is preliminary data.</text>
</comment>
<proteinExistence type="predicted"/>
<name>A0A4Y8KVN2_9BACT</name>
<dbReference type="PROSITE" id="PS51257">
    <property type="entry name" value="PROKAR_LIPOPROTEIN"/>
    <property type="match status" value="1"/>
</dbReference>
<dbReference type="EMBL" id="SOML01000022">
    <property type="protein sequence ID" value="TFD91801.1"/>
    <property type="molecule type" value="Genomic_DNA"/>
</dbReference>
<evidence type="ECO:0000313" key="3">
    <source>
        <dbReference type="Proteomes" id="UP000297861"/>
    </source>
</evidence>
<protein>
    <recommendedName>
        <fullName evidence="4">Lipoprotein</fullName>
    </recommendedName>
</protein>
<keyword evidence="1" id="KW-0732">Signal</keyword>
<reference evidence="2 3" key="1">
    <citation type="submission" date="2019-03" db="EMBL/GenBank/DDBJ databases">
        <title>San Antonio Military Medical Center submission to MRSN (WRAIR), pending publication.</title>
        <authorList>
            <person name="Blyth D.M."/>
            <person name="Mccarthy S.L."/>
            <person name="Schall S.E."/>
            <person name="Stam J.A."/>
            <person name="Ong A.C."/>
            <person name="Mcgann P.T."/>
        </authorList>
    </citation>
    <scope>NUCLEOTIDE SEQUENCE [LARGE SCALE GENOMIC DNA]</scope>
    <source>
        <strain evidence="2 3">MRSN571793</strain>
    </source>
</reference>
<keyword evidence="3" id="KW-1185">Reference proteome</keyword>
<gene>
    <name evidence="2" type="ORF">E2605_19370</name>
</gene>
<evidence type="ECO:0000256" key="1">
    <source>
        <dbReference type="SAM" id="SignalP"/>
    </source>
</evidence>
<dbReference type="RefSeq" id="WP_134437642.1">
    <property type="nucleotide sequence ID" value="NZ_SOML01000022.1"/>
</dbReference>
<dbReference type="Proteomes" id="UP000297861">
    <property type="component" value="Unassembled WGS sequence"/>
</dbReference>
<feature type="signal peptide" evidence="1">
    <location>
        <begin position="1"/>
        <end position="18"/>
    </location>
</feature>
<organism evidence="2 3">
    <name type="scientific">Dysgonomonas capnocytophagoides</name>
    <dbReference type="NCBI Taxonomy" id="45254"/>
    <lineage>
        <taxon>Bacteria</taxon>
        <taxon>Pseudomonadati</taxon>
        <taxon>Bacteroidota</taxon>
        <taxon>Bacteroidia</taxon>
        <taxon>Bacteroidales</taxon>
        <taxon>Dysgonomonadaceae</taxon>
        <taxon>Dysgonomonas</taxon>
    </lineage>
</organism>
<dbReference type="OrthoDB" id="9929718at2"/>
<evidence type="ECO:0000313" key="2">
    <source>
        <dbReference type="EMBL" id="TFD91801.1"/>
    </source>
</evidence>
<accession>A0A4Y8KVN2</accession>
<evidence type="ECO:0008006" key="4">
    <source>
        <dbReference type="Google" id="ProtNLM"/>
    </source>
</evidence>
<dbReference type="AlphaFoldDB" id="A0A4Y8KVN2"/>
<feature type="chain" id="PRO_5021301812" description="Lipoprotein" evidence="1">
    <location>
        <begin position="19"/>
        <end position="141"/>
    </location>
</feature>
<sequence>MKQLLTILLFLPLFIACSSDDDPVLPEPTQDYTSFTVACESDFTVYNCVIGYQGSDNKWVRVAALGDIKGKTESKEIKVDFAKVKEFYMFQDYYENGKYKDTSKMRSPFKLTENKKNKLIIPKEYSVDTINENDPYQYPQE</sequence>